<dbReference type="RefSeq" id="WP_075021245.1">
    <property type="nucleotide sequence ID" value="NZ_FOVH01000004.1"/>
</dbReference>
<keyword evidence="4" id="KW-1185">Reference proteome</keyword>
<protein>
    <recommendedName>
        <fullName evidence="5">CHRD domain-containing protein</fullName>
    </recommendedName>
</protein>
<dbReference type="PROSITE" id="PS51257">
    <property type="entry name" value="PROKAR_LIPOPROTEIN"/>
    <property type="match status" value="1"/>
</dbReference>
<feature type="chain" id="PRO_5010213329" description="CHRD domain-containing protein" evidence="2">
    <location>
        <begin position="32"/>
        <end position="268"/>
    </location>
</feature>
<accession>A0A1I5FCM7</accession>
<dbReference type="eggNOG" id="ENOG502ZCH5">
    <property type="taxonomic scope" value="Bacteria"/>
</dbReference>
<organism evidence="3 4">
    <name type="scientific">Actinomadura madurae</name>
    <dbReference type="NCBI Taxonomy" id="1993"/>
    <lineage>
        <taxon>Bacteria</taxon>
        <taxon>Bacillati</taxon>
        <taxon>Actinomycetota</taxon>
        <taxon>Actinomycetes</taxon>
        <taxon>Streptosporangiales</taxon>
        <taxon>Thermomonosporaceae</taxon>
        <taxon>Actinomadura</taxon>
    </lineage>
</organism>
<feature type="signal peptide" evidence="2">
    <location>
        <begin position="1"/>
        <end position="31"/>
    </location>
</feature>
<feature type="transmembrane region" description="Helical" evidence="1">
    <location>
        <begin position="240"/>
        <end position="260"/>
    </location>
</feature>
<keyword evidence="2" id="KW-0732">Signal</keyword>
<evidence type="ECO:0000313" key="4">
    <source>
        <dbReference type="Proteomes" id="UP000183413"/>
    </source>
</evidence>
<dbReference type="AlphaFoldDB" id="A0A1I5FCM7"/>
<reference evidence="3 4" key="1">
    <citation type="submission" date="2016-10" db="EMBL/GenBank/DDBJ databases">
        <authorList>
            <person name="de Groot N.N."/>
        </authorList>
    </citation>
    <scope>NUCLEOTIDE SEQUENCE [LARGE SCALE GENOMIC DNA]</scope>
    <source>
        <strain evidence="3 4">DSM 43067</strain>
    </source>
</reference>
<keyword evidence="1" id="KW-0812">Transmembrane</keyword>
<evidence type="ECO:0008006" key="5">
    <source>
        <dbReference type="Google" id="ProtNLM"/>
    </source>
</evidence>
<evidence type="ECO:0000256" key="1">
    <source>
        <dbReference type="SAM" id="Phobius"/>
    </source>
</evidence>
<dbReference type="Proteomes" id="UP000183413">
    <property type="component" value="Unassembled WGS sequence"/>
</dbReference>
<keyword evidence="1" id="KW-1133">Transmembrane helix</keyword>
<proteinExistence type="predicted"/>
<dbReference type="InParanoid" id="A0A1I5FCM7"/>
<keyword evidence="1" id="KW-0472">Membrane</keyword>
<dbReference type="EMBL" id="FOVH01000004">
    <property type="protein sequence ID" value="SFO21409.1"/>
    <property type="molecule type" value="Genomic_DNA"/>
</dbReference>
<evidence type="ECO:0000256" key="2">
    <source>
        <dbReference type="SAM" id="SignalP"/>
    </source>
</evidence>
<gene>
    <name evidence="3" type="ORF">SAMN04489713_104535</name>
</gene>
<evidence type="ECO:0000313" key="3">
    <source>
        <dbReference type="EMBL" id="SFO21409.1"/>
    </source>
</evidence>
<sequence>MVKGRRPCAGVAGLALACAAAAPVMVTPASAADGAASRSVTYQATLEPLNHQNASGSLTLRLDGRRATIDEHFEGLTGTSEGMPYPHLQHIRGGGRGDCPTTAADENGDGVVSATEAAPFYGPVQTTLSVKGSTSAKAGSDVENAPTGAETDYTRVTRLDAATLGSLRAGTAVVVVHGVDPALLRPGIQKKPSDILPSLSLAATSPVLCGVLRAMPDGGAVTGTGSTAAHDAPSKTVQGAWVLGGAVAMAAVALLVRFLLRRRGRTEG</sequence>
<dbReference type="STRING" id="1993.SAMN04489713_104535"/>
<name>A0A1I5FCM7_9ACTN</name>